<dbReference type="AlphaFoldDB" id="F0QRL8"/>
<dbReference type="EMBL" id="CP002525">
    <property type="protein sequence ID" value="ADX98138.1"/>
    <property type="molecule type" value="Genomic_DNA"/>
</dbReference>
<dbReference type="HOGENOM" id="CLU_2863034_0_0_14"/>
<reference evidence="1 2" key="1">
    <citation type="journal article" date="2011" name="J. Bacteriol.">
        <title>Complete genome sequences of two hemotropic Mycoplasmas, Mycoplasma haemofelis strain Ohio2 and Mycoplasma suis strain Illinois.</title>
        <authorList>
            <person name="Messick J.B."/>
            <person name="Santos A.P."/>
            <person name="Guimaraes A.M."/>
        </authorList>
    </citation>
    <scope>NUCLEOTIDE SEQUENCE [LARGE SCALE GENOMIC DNA]</scope>
    <source>
        <strain evidence="1 2">Illinois</strain>
    </source>
</reference>
<evidence type="ECO:0000313" key="1">
    <source>
        <dbReference type="EMBL" id="ADX98138.1"/>
    </source>
</evidence>
<gene>
    <name evidence="1" type="ordered locus">MSU_0606</name>
</gene>
<name>F0QRL8_MYCSL</name>
<protein>
    <submittedName>
        <fullName evidence="1">Uncharacterized protein</fullName>
    </submittedName>
</protein>
<organism evidence="1 2">
    <name type="scientific">Mycoplasma suis (strain Illinois)</name>
    <dbReference type="NCBI Taxonomy" id="768700"/>
    <lineage>
        <taxon>Bacteria</taxon>
        <taxon>Bacillati</taxon>
        <taxon>Mycoplasmatota</taxon>
        <taxon>Mollicutes</taxon>
        <taxon>Mycoplasmataceae</taxon>
        <taxon>Mycoplasma</taxon>
    </lineage>
</organism>
<proteinExistence type="predicted"/>
<dbReference type="RefSeq" id="WP_013609982.1">
    <property type="nucleotide sequence ID" value="NC_015155.1"/>
</dbReference>
<sequence>MAFWLKGLLYGSLLVGAGTAATGGYVFKESIISAIKKLGGEEDDFSPSRVGKRFVACEENSWGL</sequence>
<accession>F0QRL8</accession>
<evidence type="ECO:0000313" key="2">
    <source>
        <dbReference type="Proteomes" id="UP000007484"/>
    </source>
</evidence>
<keyword evidence="2" id="KW-1185">Reference proteome</keyword>
<dbReference type="KEGG" id="mss:MSU_0606"/>
<dbReference type="Proteomes" id="UP000007484">
    <property type="component" value="Chromosome"/>
</dbReference>